<reference evidence="3" key="1">
    <citation type="submission" date="2022-03" db="EMBL/GenBank/DDBJ databases">
        <authorList>
            <person name="Tunstrom K."/>
        </authorList>
    </citation>
    <scope>NUCLEOTIDE SEQUENCE</scope>
</reference>
<dbReference type="PANTHER" id="PTHR12184">
    <property type="entry name" value="UBIQUINOL-CYTOCHROME C REDUCTASE COMPLEX ASSEMBLY FACTOR 1 FAMILY MEMBER"/>
    <property type="match status" value="1"/>
</dbReference>
<proteinExistence type="inferred from homology"/>
<comment type="caution">
    <text evidence="3">The sequence shown here is derived from an EMBL/GenBank/DDBJ whole genome shotgun (WGS) entry which is preliminary data.</text>
</comment>
<dbReference type="PANTHER" id="PTHR12184:SF1">
    <property type="entry name" value="UBIQUINOL-CYTOCHROME-C REDUCTASE COMPLEX ASSEMBLY FACTOR 1"/>
    <property type="match status" value="1"/>
</dbReference>
<accession>A0AAU9V2M2</accession>
<dbReference type="Pfam" id="PF03981">
    <property type="entry name" value="Ubiq_cyt_C_chap"/>
    <property type="match status" value="1"/>
</dbReference>
<evidence type="ECO:0000313" key="4">
    <source>
        <dbReference type="Proteomes" id="UP001153954"/>
    </source>
</evidence>
<organism evidence="3 4">
    <name type="scientific">Euphydryas editha</name>
    <name type="common">Edith's checkerspot</name>
    <dbReference type="NCBI Taxonomy" id="104508"/>
    <lineage>
        <taxon>Eukaryota</taxon>
        <taxon>Metazoa</taxon>
        <taxon>Ecdysozoa</taxon>
        <taxon>Arthropoda</taxon>
        <taxon>Hexapoda</taxon>
        <taxon>Insecta</taxon>
        <taxon>Pterygota</taxon>
        <taxon>Neoptera</taxon>
        <taxon>Endopterygota</taxon>
        <taxon>Lepidoptera</taxon>
        <taxon>Glossata</taxon>
        <taxon>Ditrysia</taxon>
        <taxon>Papilionoidea</taxon>
        <taxon>Nymphalidae</taxon>
        <taxon>Nymphalinae</taxon>
        <taxon>Euphydryas</taxon>
    </lineage>
</organism>
<protein>
    <recommendedName>
        <fullName evidence="2">Ubiquinol-cytochrome c chaperone domain-containing protein</fullName>
    </recommendedName>
</protein>
<evidence type="ECO:0000259" key="2">
    <source>
        <dbReference type="Pfam" id="PF03981"/>
    </source>
</evidence>
<gene>
    <name evidence="3" type="ORF">EEDITHA_LOCUS19992</name>
</gene>
<dbReference type="EMBL" id="CAKOGL010000028">
    <property type="protein sequence ID" value="CAH2105779.1"/>
    <property type="molecule type" value="Genomic_DNA"/>
</dbReference>
<evidence type="ECO:0000313" key="3">
    <source>
        <dbReference type="EMBL" id="CAH2105779.1"/>
    </source>
</evidence>
<keyword evidence="4" id="KW-1185">Reference proteome</keyword>
<dbReference type="GO" id="GO:0034551">
    <property type="term" value="P:mitochondrial respiratory chain complex III assembly"/>
    <property type="evidence" value="ECO:0007669"/>
    <property type="project" value="TreeGrafter"/>
</dbReference>
<name>A0AAU9V2M2_EUPED</name>
<dbReference type="InterPro" id="IPR021150">
    <property type="entry name" value="Ubiq_cyt_c_chap"/>
</dbReference>
<dbReference type="AlphaFoldDB" id="A0AAU9V2M2"/>
<dbReference type="InterPro" id="IPR007129">
    <property type="entry name" value="Ubiqinol_cyt_c_chaperone_CPB3"/>
</dbReference>
<comment type="similarity">
    <text evidence="1">Belongs to the CBP3 family.</text>
</comment>
<dbReference type="GO" id="GO:0005739">
    <property type="term" value="C:mitochondrion"/>
    <property type="evidence" value="ECO:0007669"/>
    <property type="project" value="TreeGrafter"/>
</dbReference>
<feature type="domain" description="Ubiquinol-cytochrome c chaperone" evidence="2">
    <location>
        <begin position="90"/>
        <end position="225"/>
    </location>
</feature>
<dbReference type="Proteomes" id="UP001153954">
    <property type="component" value="Unassembled WGS sequence"/>
</dbReference>
<evidence type="ECO:0000256" key="1">
    <source>
        <dbReference type="ARBA" id="ARBA00006407"/>
    </source>
</evidence>
<sequence>MNRSRVLTRILWRYGAVKKIDYARPSAISLCTNSIIIREQGTVAIKESYIKKFMKAVGWMDHERTRLKLTGYFLYECVPVKVAYDEWFENLNLPDTFVSWFTITELHVWLLLVRYMAEDVTSSSTQKKKYVKGDGHFVRNCIIEALWADVANRIKLLEGANPVIARKQVSELSEQFQAALVGYDEGLSDDKVLAAAVWRRFYSLSDDAKADNVLKIVHFIRHQVRSYIELYIIGIPTRDQLQLDLNALTQLCHDAGLVLNANETRVLVIKSPYNK</sequence>